<sequence length="178" mass="20104">MVPMISAKCCLFVTPASRWSFFNETAQVIRTGGARGGVPGMWRRERCERRGFRNVQASAVSKSERKKTLGGGNGKRCLRCRGMYTEEENSPTSCSYHGHMTGDVGMFSLAPPHQGIDGEWTEDSGIIVYRWNDEKDRPNTGHKNWKRRWSCCGVYDEHAVGCRRGPHVSYDDGFTLFT</sequence>
<proteinExistence type="predicted"/>
<protein>
    <submittedName>
        <fullName evidence="1">Uncharacterized protein</fullName>
    </submittedName>
</protein>
<keyword evidence="2" id="KW-1185">Reference proteome</keyword>
<evidence type="ECO:0000313" key="1">
    <source>
        <dbReference type="EMBL" id="KAL2623010.1"/>
    </source>
</evidence>
<dbReference type="EMBL" id="JBHFFA010000006">
    <property type="protein sequence ID" value="KAL2623010.1"/>
    <property type="molecule type" value="Genomic_DNA"/>
</dbReference>
<comment type="caution">
    <text evidence="1">The sequence shown here is derived from an EMBL/GenBank/DDBJ whole genome shotgun (WGS) entry which is preliminary data.</text>
</comment>
<dbReference type="Proteomes" id="UP001605036">
    <property type="component" value="Unassembled WGS sequence"/>
</dbReference>
<gene>
    <name evidence="1" type="ORF">R1flu_003215</name>
</gene>
<dbReference type="AlphaFoldDB" id="A0ABD1Y8E3"/>
<reference evidence="1 2" key="1">
    <citation type="submission" date="2024-09" db="EMBL/GenBank/DDBJ databases">
        <title>Chromosome-scale assembly of Riccia fluitans.</title>
        <authorList>
            <person name="Paukszto L."/>
            <person name="Sawicki J."/>
            <person name="Karawczyk K."/>
            <person name="Piernik-Szablinska J."/>
            <person name="Szczecinska M."/>
            <person name="Mazdziarz M."/>
        </authorList>
    </citation>
    <scope>NUCLEOTIDE SEQUENCE [LARGE SCALE GENOMIC DNA]</scope>
    <source>
        <strain evidence="1">Rf_01</strain>
        <tissue evidence="1">Aerial parts of the thallus</tissue>
    </source>
</reference>
<name>A0ABD1Y8E3_9MARC</name>
<dbReference type="PANTHER" id="PTHR35106">
    <property type="entry name" value="BNAA07G25190D PROTEIN"/>
    <property type="match status" value="1"/>
</dbReference>
<organism evidence="1 2">
    <name type="scientific">Riccia fluitans</name>
    <dbReference type="NCBI Taxonomy" id="41844"/>
    <lineage>
        <taxon>Eukaryota</taxon>
        <taxon>Viridiplantae</taxon>
        <taxon>Streptophyta</taxon>
        <taxon>Embryophyta</taxon>
        <taxon>Marchantiophyta</taxon>
        <taxon>Marchantiopsida</taxon>
        <taxon>Marchantiidae</taxon>
        <taxon>Marchantiales</taxon>
        <taxon>Ricciaceae</taxon>
        <taxon>Riccia</taxon>
    </lineage>
</organism>
<evidence type="ECO:0000313" key="2">
    <source>
        <dbReference type="Proteomes" id="UP001605036"/>
    </source>
</evidence>
<accession>A0ABD1Y8E3</accession>
<dbReference type="PANTHER" id="PTHR35106:SF4">
    <property type="entry name" value="OS09G0485800 PROTEIN"/>
    <property type="match status" value="1"/>
</dbReference>